<feature type="binding site" evidence="10">
    <location>
        <position position="65"/>
    </location>
    <ligand>
        <name>Zn(2+)</name>
        <dbReference type="ChEBI" id="CHEBI:29105"/>
        <label>1</label>
        <note>catalytic</note>
    </ligand>
</feature>
<evidence type="ECO:0000256" key="1">
    <source>
        <dbReference type="ARBA" id="ARBA00011738"/>
    </source>
</evidence>
<keyword evidence="3 10" id="KW-0819">tRNA processing</keyword>
<dbReference type="SUPFAM" id="SSF56281">
    <property type="entry name" value="Metallo-hydrolase/oxidoreductase"/>
    <property type="match status" value="1"/>
</dbReference>
<keyword evidence="7 10" id="KW-0378">Hydrolase</keyword>
<keyword evidence="12" id="KW-1185">Reference proteome</keyword>
<dbReference type="FunFam" id="3.60.15.10:FF:000002">
    <property type="entry name" value="Ribonuclease Z"/>
    <property type="match status" value="1"/>
</dbReference>
<evidence type="ECO:0000256" key="2">
    <source>
        <dbReference type="ARBA" id="ARBA00012477"/>
    </source>
</evidence>
<evidence type="ECO:0000256" key="7">
    <source>
        <dbReference type="ARBA" id="ARBA00022801"/>
    </source>
</evidence>
<dbReference type="Proteomes" id="UP000199695">
    <property type="component" value="Unassembled WGS sequence"/>
</dbReference>
<dbReference type="Pfam" id="PF23023">
    <property type="entry name" value="Anti-Pycsar_Apyc1"/>
    <property type="match status" value="1"/>
</dbReference>
<comment type="function">
    <text evidence="9 10">Zinc phosphodiesterase, which displays some tRNA 3'-processing endonuclease activity. Probably involved in tRNA maturation, by removing a 3'-trailer from precursor tRNA.</text>
</comment>
<feature type="binding site" evidence="10">
    <location>
        <position position="63"/>
    </location>
    <ligand>
        <name>Zn(2+)</name>
        <dbReference type="ChEBI" id="CHEBI:29105"/>
        <label>1</label>
        <note>catalytic</note>
    </ligand>
</feature>
<dbReference type="PANTHER" id="PTHR46018:SF2">
    <property type="entry name" value="ZINC PHOSPHODIESTERASE ELAC PROTEIN 1"/>
    <property type="match status" value="1"/>
</dbReference>
<feature type="active site" description="Proton acceptor" evidence="10">
    <location>
        <position position="67"/>
    </location>
</feature>
<feature type="binding site" evidence="10">
    <location>
        <position position="269"/>
    </location>
    <ligand>
        <name>Zn(2+)</name>
        <dbReference type="ChEBI" id="CHEBI:29105"/>
        <label>2</label>
        <note>catalytic</note>
    </ligand>
</feature>
<dbReference type="AlphaFoldDB" id="A0A1H8H7T1"/>
<dbReference type="EC" id="3.1.26.11" evidence="2 10"/>
<feature type="binding site" evidence="10">
    <location>
        <position position="67"/>
    </location>
    <ligand>
        <name>Zn(2+)</name>
        <dbReference type="ChEBI" id="CHEBI:29105"/>
        <label>2</label>
        <note>catalytic</note>
    </ligand>
</feature>
<name>A0A1H8H7T1_9BACL</name>
<dbReference type="GO" id="GO:0008270">
    <property type="term" value="F:zinc ion binding"/>
    <property type="evidence" value="ECO:0007669"/>
    <property type="project" value="UniProtKB-UniRule"/>
</dbReference>
<reference evidence="11 12" key="1">
    <citation type="submission" date="2016-10" db="EMBL/GenBank/DDBJ databases">
        <authorList>
            <person name="de Groot N.N."/>
        </authorList>
    </citation>
    <scope>NUCLEOTIDE SEQUENCE [LARGE SCALE GENOMIC DNA]</scope>
    <source>
        <strain evidence="11 12">DSM 46701</strain>
    </source>
</reference>
<dbReference type="NCBIfam" id="TIGR02651">
    <property type="entry name" value="RNase_Z"/>
    <property type="match status" value="1"/>
</dbReference>
<dbReference type="EMBL" id="FOCQ01000013">
    <property type="protein sequence ID" value="SEN51578.1"/>
    <property type="molecule type" value="Genomic_DNA"/>
</dbReference>
<protein>
    <recommendedName>
        <fullName evidence="2 10">Ribonuclease Z</fullName>
        <shortName evidence="10">RNase Z</shortName>
        <ecNumber evidence="2 10">3.1.26.11</ecNumber>
    </recommendedName>
    <alternativeName>
        <fullName evidence="10">tRNA 3 endonuclease</fullName>
    </alternativeName>
    <alternativeName>
        <fullName evidence="10">tRNase Z</fullName>
    </alternativeName>
</protein>
<feature type="binding site" evidence="10">
    <location>
        <position position="211"/>
    </location>
    <ligand>
        <name>Zn(2+)</name>
        <dbReference type="ChEBI" id="CHEBI:29105"/>
        <label>2</label>
        <note>catalytic</note>
    </ligand>
</feature>
<keyword evidence="8 10" id="KW-0862">Zinc</keyword>
<evidence type="ECO:0000256" key="8">
    <source>
        <dbReference type="ARBA" id="ARBA00022833"/>
    </source>
</evidence>
<dbReference type="Gene3D" id="3.60.15.10">
    <property type="entry name" value="Ribonuclease Z/Hydroxyacylglutathione hydrolase-like"/>
    <property type="match status" value="1"/>
</dbReference>
<evidence type="ECO:0000256" key="6">
    <source>
        <dbReference type="ARBA" id="ARBA00022759"/>
    </source>
</evidence>
<accession>A0A1H8H7T1</accession>
<dbReference type="InterPro" id="IPR013471">
    <property type="entry name" value="RNase_Z/BN"/>
</dbReference>
<dbReference type="HAMAP" id="MF_01818">
    <property type="entry name" value="RNase_Z_BN"/>
    <property type="match status" value="1"/>
</dbReference>
<keyword evidence="4 10" id="KW-0540">Nuclease</keyword>
<feature type="binding site" evidence="10">
    <location>
        <position position="68"/>
    </location>
    <ligand>
        <name>Zn(2+)</name>
        <dbReference type="ChEBI" id="CHEBI:29105"/>
        <label>2</label>
        <note>catalytic</note>
    </ligand>
</feature>
<organism evidence="11 12">
    <name type="scientific">Lihuaxuella thermophila</name>
    <dbReference type="NCBI Taxonomy" id="1173111"/>
    <lineage>
        <taxon>Bacteria</taxon>
        <taxon>Bacillati</taxon>
        <taxon>Bacillota</taxon>
        <taxon>Bacilli</taxon>
        <taxon>Bacillales</taxon>
        <taxon>Thermoactinomycetaceae</taxon>
        <taxon>Lihuaxuella</taxon>
    </lineage>
</organism>
<evidence type="ECO:0000256" key="10">
    <source>
        <dbReference type="HAMAP-Rule" id="MF_01818"/>
    </source>
</evidence>
<comment type="catalytic activity">
    <reaction evidence="10">
        <text>Endonucleolytic cleavage of RNA, removing extra 3' nucleotides from tRNA precursor, generating 3' termini of tRNAs. A 3'-hydroxy group is left at the tRNA terminus and a 5'-phosphoryl group is left at the trailer molecule.</text>
        <dbReference type="EC" id="3.1.26.11"/>
    </reaction>
</comment>
<dbReference type="CDD" id="cd07717">
    <property type="entry name" value="RNaseZ_ZiPD-like_MBL-fold"/>
    <property type="match status" value="1"/>
</dbReference>
<feature type="binding site" evidence="10">
    <location>
        <position position="211"/>
    </location>
    <ligand>
        <name>Zn(2+)</name>
        <dbReference type="ChEBI" id="CHEBI:29105"/>
        <label>1</label>
        <note>catalytic</note>
    </ligand>
</feature>
<dbReference type="OrthoDB" id="9800940at2"/>
<dbReference type="GO" id="GO:0042802">
    <property type="term" value="F:identical protein binding"/>
    <property type="evidence" value="ECO:0007669"/>
    <property type="project" value="UniProtKB-ARBA"/>
</dbReference>
<evidence type="ECO:0000256" key="5">
    <source>
        <dbReference type="ARBA" id="ARBA00022723"/>
    </source>
</evidence>
<feature type="binding site" evidence="10">
    <location>
        <position position="140"/>
    </location>
    <ligand>
        <name>Zn(2+)</name>
        <dbReference type="ChEBI" id="CHEBI:29105"/>
        <label>1</label>
        <note>catalytic</note>
    </ligand>
</feature>
<dbReference type="STRING" id="1173111.SAMN05444955_11354"/>
<dbReference type="RefSeq" id="WP_089970622.1">
    <property type="nucleotide sequence ID" value="NZ_FOCQ01000013.1"/>
</dbReference>
<dbReference type="GO" id="GO:0042781">
    <property type="term" value="F:3'-tRNA processing endoribonuclease activity"/>
    <property type="evidence" value="ECO:0007669"/>
    <property type="project" value="UniProtKB-UniRule"/>
</dbReference>
<gene>
    <name evidence="10" type="primary">rnz</name>
    <name evidence="11" type="ORF">SAMN05444955_11354</name>
</gene>
<keyword evidence="6 10" id="KW-0255">Endonuclease</keyword>
<evidence type="ECO:0000256" key="4">
    <source>
        <dbReference type="ARBA" id="ARBA00022722"/>
    </source>
</evidence>
<evidence type="ECO:0000256" key="9">
    <source>
        <dbReference type="ARBA" id="ARBA00057812"/>
    </source>
</evidence>
<comment type="cofactor">
    <cofactor evidence="10">
        <name>Zn(2+)</name>
        <dbReference type="ChEBI" id="CHEBI:29105"/>
    </cofactor>
    <text evidence="10">Binds 2 Zn(2+) ions.</text>
</comment>
<keyword evidence="5 10" id="KW-0479">Metal-binding</keyword>
<evidence type="ECO:0000256" key="3">
    <source>
        <dbReference type="ARBA" id="ARBA00022694"/>
    </source>
</evidence>
<dbReference type="NCBIfam" id="NF000801">
    <property type="entry name" value="PRK00055.1-3"/>
    <property type="match status" value="1"/>
</dbReference>
<comment type="subunit">
    <text evidence="1 10">Homodimer.</text>
</comment>
<evidence type="ECO:0000313" key="12">
    <source>
        <dbReference type="Proteomes" id="UP000199695"/>
    </source>
</evidence>
<dbReference type="InterPro" id="IPR036866">
    <property type="entry name" value="RibonucZ/Hydroxyglut_hydro"/>
</dbReference>
<evidence type="ECO:0000313" key="11">
    <source>
        <dbReference type="EMBL" id="SEN51578.1"/>
    </source>
</evidence>
<proteinExistence type="inferred from homology"/>
<sequence length="307" mass="33911">MKLYFLGTGAGVPSKMRNVSSLALSWPRYQGQTWLFDCGEATQHQILSSPVTLSKVNRIFITHLHGDHLFGLPGVLGSRSFQGTETPLTLYGPKGLRTFVEVALATSQTHLRYPLDIVEVEHGFTAEDEHFTITAGLLEHGLPSYGYRIEEKDRPGSLDAERLKQIGVPPGPVYQRLKRGETAELPDGRVIDGRDFLGPAKQGMKAAILGDTRMTATCFALAEQVDLLIHESTLRAGQEALAEAFFHSTSVQAAEVARQSQVGTLILTHISSRYSEEECEEMLAEARAIFPRTYLAHDGWSYEVPSR</sequence>
<dbReference type="PANTHER" id="PTHR46018">
    <property type="entry name" value="ZINC PHOSPHODIESTERASE ELAC PROTEIN 1"/>
    <property type="match status" value="1"/>
</dbReference>
<comment type="similarity">
    <text evidence="10">Belongs to the RNase Z family.</text>
</comment>